<sequence length="216" mass="24282">MGFFGWLPVLYFCRGGGGLICIKRQGRETSSQQHPLTASAILILLPLLLMGWAEQAAAHPVDRPLSQPLRNPETYQAVREMSQHAQGMQTEDDSSTRLMPKVNTDQDHLKICCLHANILDFYLNNVLRHSDNGHPKMHRLKTDLTRVSEDLQAHGCNVTHYHDHHHIVEFRNKLTKLGGERGINKALGEIDILFTYLQDFCIQPKNSTTAVAAAAL</sequence>
<dbReference type="PRINTS" id="PR01937">
    <property type="entry name" value="INTRLEUKIN24"/>
</dbReference>
<gene>
    <name evidence="2" type="primary">il22</name>
</gene>
<dbReference type="PANTHER" id="PTHR48488">
    <property type="entry name" value="INTERLEUKIN-22"/>
    <property type="match status" value="1"/>
</dbReference>
<protein>
    <submittedName>
        <fullName evidence="2">Interleukin-22 isoform X1</fullName>
    </submittedName>
</protein>
<dbReference type="AlphaFoldDB" id="A0AAJ7QKC9"/>
<dbReference type="GO" id="GO:0005576">
    <property type="term" value="C:extracellular region"/>
    <property type="evidence" value="ECO:0007669"/>
    <property type="project" value="InterPro"/>
</dbReference>
<dbReference type="CTD" id="50616"/>
<dbReference type="Proteomes" id="UP000694890">
    <property type="component" value="Linkage group LG18"/>
</dbReference>
<name>A0AAJ7QKC9_LATCA</name>
<dbReference type="GeneID" id="108901409"/>
<dbReference type="RefSeq" id="XP_018558402.1">
    <property type="nucleotide sequence ID" value="XM_018702886.2"/>
</dbReference>
<evidence type="ECO:0000313" key="2">
    <source>
        <dbReference type="RefSeq" id="XP_018558402.1"/>
    </source>
</evidence>
<dbReference type="InterPro" id="IPR009079">
    <property type="entry name" value="4_helix_cytokine-like_core"/>
</dbReference>
<evidence type="ECO:0000313" key="1">
    <source>
        <dbReference type="Proteomes" id="UP000694890"/>
    </source>
</evidence>
<dbReference type="Pfam" id="PF14565">
    <property type="entry name" value="IL22"/>
    <property type="match status" value="1"/>
</dbReference>
<reference evidence="2" key="1">
    <citation type="submission" date="2025-08" db="UniProtKB">
        <authorList>
            <consortium name="RefSeq"/>
        </authorList>
    </citation>
    <scope>IDENTIFICATION</scope>
    <source>
        <tissue evidence="2">Brain</tissue>
    </source>
</reference>
<dbReference type="PANTHER" id="PTHR48488:SF1">
    <property type="entry name" value="INTERLEUKIN-22"/>
    <property type="match status" value="1"/>
</dbReference>
<dbReference type="Gene3D" id="1.20.1250.10">
    <property type="match status" value="1"/>
</dbReference>
<dbReference type="InterPro" id="IPR020444">
    <property type="entry name" value="IL-24"/>
</dbReference>
<dbReference type="SUPFAM" id="SSF47266">
    <property type="entry name" value="4-helical cytokines"/>
    <property type="match status" value="1"/>
</dbReference>
<accession>A0AAJ7QKC9</accession>
<dbReference type="KEGG" id="lcf:108901409"/>
<organism evidence="1 2">
    <name type="scientific">Lates calcarifer</name>
    <name type="common">Barramundi</name>
    <name type="synonym">Holocentrus calcarifer</name>
    <dbReference type="NCBI Taxonomy" id="8187"/>
    <lineage>
        <taxon>Eukaryota</taxon>
        <taxon>Metazoa</taxon>
        <taxon>Chordata</taxon>
        <taxon>Craniata</taxon>
        <taxon>Vertebrata</taxon>
        <taxon>Euteleostomi</taxon>
        <taxon>Actinopterygii</taxon>
        <taxon>Neopterygii</taxon>
        <taxon>Teleostei</taxon>
        <taxon>Neoteleostei</taxon>
        <taxon>Acanthomorphata</taxon>
        <taxon>Carangaria</taxon>
        <taxon>Carangaria incertae sedis</taxon>
        <taxon>Centropomidae</taxon>
        <taxon>Lates</taxon>
    </lineage>
</organism>
<dbReference type="InterPro" id="IPR020453">
    <property type="entry name" value="IL-22"/>
</dbReference>
<proteinExistence type="predicted"/>